<gene>
    <name evidence="3" type="ORF">JL106_08480</name>
</gene>
<accession>A0A938YGC2</accession>
<name>A0A938YGC2_9ACTN</name>
<sequence>MGKHRRPSQRRVSWPAVLGALGGVVVLIGVLLLVTGRWSTSADPVGDDPVPAFAVVLASAPCTQAGGSTTVQVTTASGPVRAELSACGHQVGDRLAVEHRRDEPTRVRVAGTSVGGTAAWSMALPLTAAGAAVLAVAAGAAVVPGARGPHARTRPRPHRRPHPRPGRSGGSTEVVPARG</sequence>
<feature type="region of interest" description="Disordered" evidence="1">
    <location>
        <begin position="145"/>
        <end position="179"/>
    </location>
</feature>
<evidence type="ECO:0000313" key="4">
    <source>
        <dbReference type="Proteomes" id="UP000663792"/>
    </source>
</evidence>
<dbReference type="AlphaFoldDB" id="A0A938YGC2"/>
<keyword evidence="4" id="KW-1185">Reference proteome</keyword>
<reference evidence="3" key="1">
    <citation type="submission" date="2021-01" db="EMBL/GenBank/DDBJ databases">
        <title>YIM 132084 draft genome.</title>
        <authorList>
            <person name="An D."/>
        </authorList>
    </citation>
    <scope>NUCLEOTIDE SEQUENCE</scope>
    <source>
        <strain evidence="3">YIM 132084</strain>
    </source>
</reference>
<dbReference type="EMBL" id="JAERWK010000010">
    <property type="protein sequence ID" value="MBM9467313.1"/>
    <property type="molecule type" value="Genomic_DNA"/>
</dbReference>
<evidence type="ECO:0000313" key="3">
    <source>
        <dbReference type="EMBL" id="MBM9467313.1"/>
    </source>
</evidence>
<protein>
    <submittedName>
        <fullName evidence="3">Uncharacterized protein</fullName>
    </submittedName>
</protein>
<evidence type="ECO:0000256" key="2">
    <source>
        <dbReference type="SAM" id="Phobius"/>
    </source>
</evidence>
<keyword evidence="2" id="KW-0472">Membrane</keyword>
<proteinExistence type="predicted"/>
<feature type="transmembrane region" description="Helical" evidence="2">
    <location>
        <begin position="122"/>
        <end position="146"/>
    </location>
</feature>
<organism evidence="3 4">
    <name type="scientific">Nakamurella leprariae</name>
    <dbReference type="NCBI Taxonomy" id="2803911"/>
    <lineage>
        <taxon>Bacteria</taxon>
        <taxon>Bacillati</taxon>
        <taxon>Actinomycetota</taxon>
        <taxon>Actinomycetes</taxon>
        <taxon>Nakamurellales</taxon>
        <taxon>Nakamurellaceae</taxon>
        <taxon>Nakamurella</taxon>
    </lineage>
</organism>
<feature type="transmembrane region" description="Helical" evidence="2">
    <location>
        <begin position="12"/>
        <end position="34"/>
    </location>
</feature>
<keyword evidence="2" id="KW-1133">Transmembrane helix</keyword>
<dbReference type="RefSeq" id="WP_205260265.1">
    <property type="nucleotide sequence ID" value="NZ_JAERWK010000010.1"/>
</dbReference>
<evidence type="ECO:0000256" key="1">
    <source>
        <dbReference type="SAM" id="MobiDB-lite"/>
    </source>
</evidence>
<keyword evidence="2" id="KW-0812">Transmembrane</keyword>
<feature type="compositionally biased region" description="Basic residues" evidence="1">
    <location>
        <begin position="149"/>
        <end position="165"/>
    </location>
</feature>
<comment type="caution">
    <text evidence="3">The sequence shown here is derived from an EMBL/GenBank/DDBJ whole genome shotgun (WGS) entry which is preliminary data.</text>
</comment>
<dbReference type="Proteomes" id="UP000663792">
    <property type="component" value="Unassembled WGS sequence"/>
</dbReference>